<reference evidence="2" key="1">
    <citation type="journal article" date="2018" name="Genome Biol.">
        <title>SKESA: strategic k-mer extension for scrupulous assemblies.</title>
        <authorList>
            <person name="Souvorov A."/>
            <person name="Agarwala R."/>
            <person name="Lipman D.J."/>
        </authorList>
    </citation>
    <scope>NUCLEOTIDE SEQUENCE</scope>
    <source>
        <strain evidence="2">R404</strain>
    </source>
</reference>
<accession>A0AAN5REL8</accession>
<name>A0AAN5REL8_KLEOX</name>
<dbReference type="AlphaFoldDB" id="A0AAN5REL8"/>
<proteinExistence type="predicted"/>
<evidence type="ECO:0000313" key="2">
    <source>
        <dbReference type="EMBL" id="HAT1682863.1"/>
    </source>
</evidence>
<feature type="transmembrane region" description="Helical" evidence="1">
    <location>
        <begin position="41"/>
        <end position="59"/>
    </location>
</feature>
<feature type="transmembrane region" description="Helical" evidence="1">
    <location>
        <begin position="260"/>
        <end position="280"/>
    </location>
</feature>
<comment type="caution">
    <text evidence="2">The sequence shown here is derived from an EMBL/GenBank/DDBJ whole genome shotgun (WGS) entry which is preliminary data.</text>
</comment>
<organism evidence="2 3">
    <name type="scientific">Klebsiella oxytoca</name>
    <dbReference type="NCBI Taxonomy" id="571"/>
    <lineage>
        <taxon>Bacteria</taxon>
        <taxon>Pseudomonadati</taxon>
        <taxon>Pseudomonadota</taxon>
        <taxon>Gammaproteobacteria</taxon>
        <taxon>Enterobacterales</taxon>
        <taxon>Enterobacteriaceae</taxon>
        <taxon>Klebsiella/Raoultella group</taxon>
        <taxon>Klebsiella</taxon>
    </lineage>
</organism>
<feature type="transmembrane region" description="Helical" evidence="1">
    <location>
        <begin position="314"/>
        <end position="334"/>
    </location>
</feature>
<feature type="transmembrane region" description="Helical" evidence="1">
    <location>
        <begin position="341"/>
        <end position="358"/>
    </location>
</feature>
<protein>
    <submittedName>
        <fullName evidence="2">Oligosaccharide repeat unit polymerase</fullName>
    </submittedName>
</protein>
<keyword evidence="1" id="KW-1133">Transmembrane helix</keyword>
<reference evidence="2" key="2">
    <citation type="submission" date="2020-11" db="EMBL/GenBank/DDBJ databases">
        <authorList>
            <consortium name="NCBI Pathogen Detection Project"/>
        </authorList>
    </citation>
    <scope>NUCLEOTIDE SEQUENCE</scope>
    <source>
        <strain evidence="2">R404</strain>
    </source>
</reference>
<feature type="transmembrane region" description="Helical" evidence="1">
    <location>
        <begin position="80"/>
        <end position="103"/>
    </location>
</feature>
<feature type="transmembrane region" description="Helical" evidence="1">
    <location>
        <begin position="123"/>
        <end position="140"/>
    </location>
</feature>
<dbReference type="EMBL" id="DACSEO010000046">
    <property type="protein sequence ID" value="HAT1682863.1"/>
    <property type="molecule type" value="Genomic_DNA"/>
</dbReference>
<dbReference type="Proteomes" id="UP000856143">
    <property type="component" value="Unassembled WGS sequence"/>
</dbReference>
<keyword evidence="1" id="KW-0812">Transmembrane</keyword>
<feature type="transmembrane region" description="Helical" evidence="1">
    <location>
        <begin position="364"/>
        <end position="385"/>
    </location>
</feature>
<gene>
    <name evidence="2" type="ORF">I8Y21_003570</name>
</gene>
<sequence>MALLLFSFICLFYLGFGFAYMSYQELSPLGAMGYTGIPGDVLIVFSVGYISVVIGYIFATRRKVPRLKTISNPYFMHFASYIYLMLALAMFFAGISFYGGYFGFISTPYSAIIDSSDNEVKDVLISTSGLLSVFSILCAFSGGRSKAVRYTVYILGLFVLLSIFVQGRRETTMLFLMTIMSYKFIGEGLKFRNALKAVIIAVLIALVAGVGLYIRASGDTSGGSILTAINYAVLYETHFTIATLGNEIRTHFYDGRDYQGFLNLLQPILFVVPSFLFYIVGLDKREALGMVTTEPKVYADKGGSFLFTQAVHSFGYMGVIIDGLVVGFLLAYFYKIARSKNLIFFHFPLVSLVLVAIRKDVTYGIKYISLQFMILFLIIILYKILPKKKAG</sequence>
<evidence type="ECO:0000313" key="3">
    <source>
        <dbReference type="Proteomes" id="UP000856143"/>
    </source>
</evidence>
<evidence type="ECO:0000256" key="1">
    <source>
        <dbReference type="SAM" id="Phobius"/>
    </source>
</evidence>
<feature type="transmembrane region" description="Helical" evidence="1">
    <location>
        <begin position="198"/>
        <end position="216"/>
    </location>
</feature>
<keyword evidence="1" id="KW-0472">Membrane</keyword>
<feature type="transmembrane region" description="Helical" evidence="1">
    <location>
        <begin position="147"/>
        <end position="165"/>
    </location>
</feature>